<protein>
    <submittedName>
        <fullName evidence="2">Uncharacterized protein</fullName>
    </submittedName>
</protein>
<evidence type="ECO:0000313" key="3">
    <source>
        <dbReference type="Proteomes" id="UP000266701"/>
    </source>
</evidence>
<evidence type="ECO:0000256" key="1">
    <source>
        <dbReference type="SAM" id="Phobius"/>
    </source>
</evidence>
<accession>A0A395U0D0</accession>
<gene>
    <name evidence="2" type="ORF">BC353_10060</name>
</gene>
<organism evidence="2 3">
    <name type="scientific">Vibrio cholerae</name>
    <dbReference type="NCBI Taxonomy" id="666"/>
    <lineage>
        <taxon>Bacteria</taxon>
        <taxon>Pseudomonadati</taxon>
        <taxon>Pseudomonadota</taxon>
        <taxon>Gammaproteobacteria</taxon>
        <taxon>Vibrionales</taxon>
        <taxon>Vibrionaceae</taxon>
        <taxon>Vibrio</taxon>
    </lineage>
</organism>
<name>A0A395U0D0_VIBCL</name>
<feature type="transmembrane region" description="Helical" evidence="1">
    <location>
        <begin position="35"/>
        <end position="54"/>
    </location>
</feature>
<proteinExistence type="predicted"/>
<dbReference type="Proteomes" id="UP000266701">
    <property type="component" value="Unassembled WGS sequence"/>
</dbReference>
<keyword evidence="1" id="KW-0812">Transmembrane</keyword>
<keyword evidence="1" id="KW-0472">Membrane</keyword>
<comment type="caution">
    <text evidence="2">The sequence shown here is derived from an EMBL/GenBank/DDBJ whole genome shotgun (WGS) entry which is preliminary data.</text>
</comment>
<sequence length="187" mass="21162">MLKKIQKSLYVGTIDIVLGSTAYLILHILNIPYTFLIKVFALAFVAIGVLKLSCWKKGYEMDKLEADDIQIAGNASHGLNEEQRLSLESGEFIHTIVNLLTNKNIKIDNIDEYRRKLIAEISEALRRSNVADADAQLLLAEGFNLSEYPRYAWIDLANRIICASDMNTPISELIKSVRNSTHPRREN</sequence>
<feature type="transmembrane region" description="Helical" evidence="1">
    <location>
        <begin position="9"/>
        <end position="29"/>
    </location>
</feature>
<dbReference type="EMBL" id="MCBA01000067">
    <property type="protein sequence ID" value="RGP89895.1"/>
    <property type="molecule type" value="Genomic_DNA"/>
</dbReference>
<reference evidence="2 3" key="1">
    <citation type="journal article" date="2017" name="Emerg. Infect. Dis.">
        <title>Carbapenemase VCC-1-Producing Vibrio cholerae in Coastal Waters of Germany.</title>
        <authorList>
            <person name="Hammerl J.A."/>
            <person name="Jackel C."/>
            <person name="Bortolaia V."/>
            <person name="Schwartz K."/>
            <person name="Bier N."/>
            <person name="Hendriksen R.S."/>
            <person name="Guerra B."/>
            <person name="Strauch E."/>
        </authorList>
    </citation>
    <scope>NUCLEOTIDE SEQUENCE [LARGE SCALE GENOMIC DNA]</scope>
    <source>
        <strain evidence="2 3">VN-2825</strain>
    </source>
</reference>
<dbReference type="AlphaFoldDB" id="A0A395U0D0"/>
<keyword evidence="1" id="KW-1133">Transmembrane helix</keyword>
<evidence type="ECO:0000313" key="2">
    <source>
        <dbReference type="EMBL" id="RGP89895.1"/>
    </source>
</evidence>